<organism evidence="2">
    <name type="scientific">Lepeophtheirus salmonis</name>
    <name type="common">Salmon louse</name>
    <name type="synonym">Caligus salmonis</name>
    <dbReference type="NCBI Taxonomy" id="72036"/>
    <lineage>
        <taxon>Eukaryota</taxon>
        <taxon>Metazoa</taxon>
        <taxon>Ecdysozoa</taxon>
        <taxon>Arthropoda</taxon>
        <taxon>Crustacea</taxon>
        <taxon>Multicrustacea</taxon>
        <taxon>Hexanauplia</taxon>
        <taxon>Copepoda</taxon>
        <taxon>Siphonostomatoida</taxon>
        <taxon>Caligidae</taxon>
        <taxon>Lepeophtheirus</taxon>
    </lineage>
</organism>
<name>A0A0K2SZA3_LEPSM</name>
<accession>A0A0K2SZA3</accession>
<evidence type="ECO:0000313" key="2">
    <source>
        <dbReference type="EMBL" id="CDW19119.1"/>
    </source>
</evidence>
<dbReference type="EMBL" id="HACA01001758">
    <property type="protein sequence ID" value="CDW19119.1"/>
    <property type="molecule type" value="Transcribed_RNA"/>
</dbReference>
<proteinExistence type="predicted"/>
<sequence length="50" mass="5613">MSNNVHSPTSMDRNKRPSWTSRMPSFNSDNVVITGLCPNLDNSDFRSSVL</sequence>
<feature type="region of interest" description="Disordered" evidence="1">
    <location>
        <begin position="1"/>
        <end position="26"/>
    </location>
</feature>
<evidence type="ECO:0000256" key="1">
    <source>
        <dbReference type="SAM" id="MobiDB-lite"/>
    </source>
</evidence>
<reference evidence="2" key="1">
    <citation type="submission" date="2014-05" db="EMBL/GenBank/DDBJ databases">
        <authorList>
            <person name="Chronopoulou M."/>
        </authorList>
    </citation>
    <scope>NUCLEOTIDE SEQUENCE</scope>
    <source>
        <tissue evidence="2">Whole organism</tissue>
    </source>
</reference>
<protein>
    <submittedName>
        <fullName evidence="2">Uncharacterized protein</fullName>
    </submittedName>
</protein>
<dbReference type="AlphaFoldDB" id="A0A0K2SZA3"/>